<name>A0A173R4C1_ANAHA</name>
<dbReference type="NCBIfam" id="TIGR01784">
    <property type="entry name" value="T_den_put_tspse"/>
    <property type="match status" value="1"/>
</dbReference>
<dbReference type="Proteomes" id="UP000095598">
    <property type="component" value="Unassembled WGS sequence"/>
</dbReference>
<sequence length="309" mass="35809">MSKNKKSLQDLTLLDRFLFAEVMEDPKTFENILSIILGEDISIKGRPQSEHESRTSPLKRQVRLDVWAEDETDAVYNVEAQKENTKNLPHRSRFYQALIDSKLLDPGEVDFSNMKDCYSIIIAPFDLFGRGLYQYTFQMTCAETDQLLEDGATRIFLNTHGKNSEDISPELKELLYYMEHTTEEISCSTSRLQEIKNHVNIVKSSEEIGVKYMQEWEEKILEKRKARAEGLAEGRAEGRVKGRAEGETFRLIQLIKKKIQKSKSFIQIADELEEEPDNIQSLYECISQNINLTTEEIYKIYISPDKTED</sequence>
<dbReference type="InterPro" id="IPR010106">
    <property type="entry name" value="RpnA"/>
</dbReference>
<accession>A0A173R4C1</accession>
<dbReference type="EMBL" id="CYXT01000001">
    <property type="protein sequence ID" value="CUM72655.1"/>
    <property type="molecule type" value="Genomic_DNA"/>
</dbReference>
<organism evidence="1 2">
    <name type="scientific">Anaerostipes hadrus</name>
    <dbReference type="NCBI Taxonomy" id="649756"/>
    <lineage>
        <taxon>Bacteria</taxon>
        <taxon>Bacillati</taxon>
        <taxon>Bacillota</taxon>
        <taxon>Clostridia</taxon>
        <taxon>Lachnospirales</taxon>
        <taxon>Lachnospiraceae</taxon>
        <taxon>Anaerostipes</taxon>
    </lineage>
</organism>
<dbReference type="RefSeq" id="WP_055257598.1">
    <property type="nucleotide sequence ID" value="NZ_CYXT01000001.1"/>
</dbReference>
<protein>
    <submittedName>
        <fullName evidence="1">PD-(D/E)XK nuclease family transposase</fullName>
    </submittedName>
</protein>
<dbReference type="PANTHER" id="PTHR41317">
    <property type="entry name" value="PD-(D_E)XK NUCLEASE FAMILY TRANSPOSASE"/>
    <property type="match status" value="1"/>
</dbReference>
<dbReference type="Pfam" id="PF12784">
    <property type="entry name" value="PDDEXK_2"/>
    <property type="match status" value="1"/>
</dbReference>
<dbReference type="PANTHER" id="PTHR41317:SF1">
    <property type="entry name" value="PD-(D_E)XK NUCLEASE FAMILY TRANSPOSASE"/>
    <property type="match status" value="1"/>
</dbReference>
<evidence type="ECO:0000313" key="1">
    <source>
        <dbReference type="EMBL" id="CUM72655.1"/>
    </source>
</evidence>
<gene>
    <name evidence="1" type="ORF">ERS852425_00253</name>
</gene>
<proteinExistence type="predicted"/>
<dbReference type="AlphaFoldDB" id="A0A173R4C1"/>
<reference evidence="1 2" key="1">
    <citation type="submission" date="2015-09" db="EMBL/GenBank/DDBJ databases">
        <authorList>
            <consortium name="Pathogen Informatics"/>
        </authorList>
    </citation>
    <scope>NUCLEOTIDE SEQUENCE [LARGE SCALE GENOMIC DNA]</scope>
    <source>
        <strain evidence="1 2">2789STDY5608868</strain>
    </source>
</reference>
<evidence type="ECO:0000313" key="2">
    <source>
        <dbReference type="Proteomes" id="UP000095598"/>
    </source>
</evidence>